<sequence>MYDGEADVAWKVGRIMLRFRPIAPRPSCAAAAGSPVVSTATLEPCAPTRRPKRKGLANLSSENGGRRRKAKKVETTATAVSRLSSKEDEKLSSSSSTSSSVIVTLPLMPETSERWERPEQWTKLSSNPITSPAAIAPAWMRRAKGEGAGEIDAGLVIAAPTVWAMRSWVTVESVTDTWGEGEVAWRSDEAVRAALAADECPGFISDVWSRVTWTNEAYRRLVVGSSFDTAGRGKEEEEEVTTGLVTQGLVTAACRAFTCNVHVSYLRRGKSSSLLAAPCDVWRLDDDGFAWLLDVKAALSLSL</sequence>
<proteinExistence type="predicted"/>
<dbReference type="Pfam" id="PF25821">
    <property type="entry name" value="DUF7950"/>
    <property type="match status" value="1"/>
</dbReference>
<accession>A0AAQ3Q9G1</accession>
<protein>
    <recommendedName>
        <fullName evidence="2">DUF7950 domain-containing protein</fullName>
    </recommendedName>
</protein>
<dbReference type="PANTHER" id="PTHR33595:SF7">
    <property type="entry name" value="OS12G0242500 PROTEIN"/>
    <property type="match status" value="1"/>
</dbReference>
<evidence type="ECO:0000259" key="2">
    <source>
        <dbReference type="Pfam" id="PF25821"/>
    </source>
</evidence>
<organism evidence="3 4">
    <name type="scientific">Canna indica</name>
    <name type="common">Indian-shot</name>
    <dbReference type="NCBI Taxonomy" id="4628"/>
    <lineage>
        <taxon>Eukaryota</taxon>
        <taxon>Viridiplantae</taxon>
        <taxon>Streptophyta</taxon>
        <taxon>Embryophyta</taxon>
        <taxon>Tracheophyta</taxon>
        <taxon>Spermatophyta</taxon>
        <taxon>Magnoliopsida</taxon>
        <taxon>Liliopsida</taxon>
        <taxon>Zingiberales</taxon>
        <taxon>Cannaceae</taxon>
        <taxon>Canna</taxon>
    </lineage>
</organism>
<feature type="domain" description="DUF7950" evidence="2">
    <location>
        <begin position="165"/>
        <end position="300"/>
    </location>
</feature>
<feature type="region of interest" description="Disordered" evidence="1">
    <location>
        <begin position="27"/>
        <end position="95"/>
    </location>
</feature>
<evidence type="ECO:0000313" key="3">
    <source>
        <dbReference type="EMBL" id="WOL01246.1"/>
    </source>
</evidence>
<reference evidence="3 4" key="1">
    <citation type="submission" date="2023-10" db="EMBL/GenBank/DDBJ databases">
        <title>Chromosome-scale genome assembly provides insights into flower coloration mechanisms of Canna indica.</title>
        <authorList>
            <person name="Li C."/>
        </authorList>
    </citation>
    <scope>NUCLEOTIDE SEQUENCE [LARGE SCALE GENOMIC DNA]</scope>
    <source>
        <tissue evidence="3">Flower</tissue>
    </source>
</reference>
<gene>
    <name evidence="3" type="ORF">Cni_G09962</name>
</gene>
<keyword evidence="4" id="KW-1185">Reference proteome</keyword>
<dbReference type="EMBL" id="CP136892">
    <property type="protein sequence ID" value="WOL01246.1"/>
    <property type="molecule type" value="Genomic_DNA"/>
</dbReference>
<evidence type="ECO:0000256" key="1">
    <source>
        <dbReference type="SAM" id="MobiDB-lite"/>
    </source>
</evidence>
<name>A0AAQ3Q9G1_9LILI</name>
<dbReference type="InterPro" id="IPR057710">
    <property type="entry name" value="DUF7950"/>
</dbReference>
<evidence type="ECO:0000313" key="4">
    <source>
        <dbReference type="Proteomes" id="UP001327560"/>
    </source>
</evidence>
<dbReference type="AlphaFoldDB" id="A0AAQ3Q9G1"/>
<dbReference type="Proteomes" id="UP001327560">
    <property type="component" value="Chromosome 3"/>
</dbReference>
<dbReference type="PANTHER" id="PTHR33595">
    <property type="entry name" value="VON WILLEBRAND FACTOR A DOMAIN PROTEIN"/>
    <property type="match status" value="1"/>
</dbReference>